<keyword evidence="3" id="KW-1185">Reference proteome</keyword>
<protein>
    <submittedName>
        <fullName evidence="2">Uncharacterized protein</fullName>
    </submittedName>
</protein>
<name>A0A3M7R5X9_BRAPC</name>
<keyword evidence="1" id="KW-1133">Transmembrane helix</keyword>
<keyword evidence="1" id="KW-0812">Transmembrane</keyword>
<gene>
    <name evidence="2" type="ORF">BpHYR1_045196</name>
</gene>
<dbReference type="AlphaFoldDB" id="A0A3M7R5X9"/>
<reference evidence="2 3" key="1">
    <citation type="journal article" date="2018" name="Sci. Rep.">
        <title>Genomic signatures of local adaptation to the degree of environmental predictability in rotifers.</title>
        <authorList>
            <person name="Franch-Gras L."/>
            <person name="Hahn C."/>
            <person name="Garcia-Roger E.M."/>
            <person name="Carmona M.J."/>
            <person name="Serra M."/>
            <person name="Gomez A."/>
        </authorList>
    </citation>
    <scope>NUCLEOTIDE SEQUENCE [LARGE SCALE GENOMIC DNA]</scope>
    <source>
        <strain evidence="2">HYR1</strain>
    </source>
</reference>
<evidence type="ECO:0000313" key="2">
    <source>
        <dbReference type="EMBL" id="RNA18794.1"/>
    </source>
</evidence>
<dbReference type="Proteomes" id="UP000276133">
    <property type="component" value="Unassembled WGS sequence"/>
</dbReference>
<organism evidence="2 3">
    <name type="scientific">Brachionus plicatilis</name>
    <name type="common">Marine rotifer</name>
    <name type="synonym">Brachionus muelleri</name>
    <dbReference type="NCBI Taxonomy" id="10195"/>
    <lineage>
        <taxon>Eukaryota</taxon>
        <taxon>Metazoa</taxon>
        <taxon>Spiralia</taxon>
        <taxon>Gnathifera</taxon>
        <taxon>Rotifera</taxon>
        <taxon>Eurotatoria</taxon>
        <taxon>Monogononta</taxon>
        <taxon>Pseudotrocha</taxon>
        <taxon>Ploima</taxon>
        <taxon>Brachionidae</taxon>
        <taxon>Brachionus</taxon>
    </lineage>
</organism>
<keyword evidence="1" id="KW-0472">Membrane</keyword>
<evidence type="ECO:0000313" key="3">
    <source>
        <dbReference type="Proteomes" id="UP000276133"/>
    </source>
</evidence>
<comment type="caution">
    <text evidence="2">The sequence shown here is derived from an EMBL/GenBank/DDBJ whole genome shotgun (WGS) entry which is preliminary data.</text>
</comment>
<accession>A0A3M7R5X9</accession>
<dbReference type="EMBL" id="REGN01004172">
    <property type="protein sequence ID" value="RNA18794.1"/>
    <property type="molecule type" value="Genomic_DNA"/>
</dbReference>
<sequence length="60" mass="7109">MKPYANLMKFKNKITETQLVYRFLLPTGCFYFDLLILGNSLLNDYRVRILLLATFYPQAD</sequence>
<proteinExistence type="predicted"/>
<evidence type="ECO:0000256" key="1">
    <source>
        <dbReference type="SAM" id="Phobius"/>
    </source>
</evidence>
<feature type="transmembrane region" description="Helical" evidence="1">
    <location>
        <begin position="20"/>
        <end position="42"/>
    </location>
</feature>